<evidence type="ECO:0000313" key="4">
    <source>
        <dbReference type="Proteomes" id="UP001519921"/>
    </source>
</evidence>
<evidence type="ECO:0000313" key="3">
    <source>
        <dbReference type="EMBL" id="MBW6409657.1"/>
    </source>
</evidence>
<comment type="caution">
    <text evidence="3">The sequence shown here is derived from an EMBL/GenBank/DDBJ whole genome shotgun (WGS) entry which is preliminary data.</text>
</comment>
<accession>A0ABS7ALX8</accession>
<dbReference type="InterPro" id="IPR010056">
    <property type="entry name" value="Phage_rep_org__N"/>
</dbReference>
<reference evidence="3 4" key="1">
    <citation type="submission" date="2021-07" db="EMBL/GenBank/DDBJ databases">
        <title>Clostridium weizhouense sp. nov., an anaerobic bacterium isolated from activated sludge of Petroleum wastewater.</title>
        <authorList>
            <person name="Li Q."/>
        </authorList>
    </citation>
    <scope>NUCLEOTIDE SEQUENCE [LARGE SCALE GENOMIC DNA]</scope>
    <source>
        <strain evidence="3 4">YB-6</strain>
    </source>
</reference>
<dbReference type="Proteomes" id="UP001519921">
    <property type="component" value="Unassembled WGS sequence"/>
</dbReference>
<dbReference type="EMBL" id="JAHXPT010000003">
    <property type="protein sequence ID" value="MBW6409657.1"/>
    <property type="molecule type" value="Genomic_DNA"/>
</dbReference>
<gene>
    <name evidence="3" type="ORF">KYD98_06095</name>
</gene>
<organism evidence="3 4">
    <name type="scientific">Clostridium weizhouense</name>
    <dbReference type="NCBI Taxonomy" id="2859781"/>
    <lineage>
        <taxon>Bacteria</taxon>
        <taxon>Bacillati</taxon>
        <taxon>Bacillota</taxon>
        <taxon>Clostridia</taxon>
        <taxon>Eubacteriales</taxon>
        <taxon>Clostridiaceae</taxon>
        <taxon>Clostridium</taxon>
    </lineage>
</organism>
<keyword evidence="4" id="KW-1185">Reference proteome</keyword>
<evidence type="ECO:0000259" key="2">
    <source>
        <dbReference type="Pfam" id="PF09681"/>
    </source>
</evidence>
<protein>
    <submittedName>
        <fullName evidence="3">Phage replisome organizer N-terminal domain-containing protein</fullName>
    </submittedName>
</protein>
<feature type="region of interest" description="Disordered" evidence="1">
    <location>
        <begin position="189"/>
        <end position="208"/>
    </location>
</feature>
<dbReference type="NCBIfam" id="TIGR01714">
    <property type="entry name" value="phage_rep_org_N"/>
    <property type="match status" value="1"/>
</dbReference>
<feature type="domain" description="Phage replisome organiser N-terminal" evidence="2">
    <location>
        <begin position="6"/>
        <end position="117"/>
    </location>
</feature>
<feature type="compositionally biased region" description="Basic and acidic residues" evidence="1">
    <location>
        <begin position="194"/>
        <end position="208"/>
    </location>
</feature>
<dbReference type="RefSeq" id="WP_219778704.1">
    <property type="nucleotide sequence ID" value="NZ_JAHXPT010000003.1"/>
</dbReference>
<proteinExistence type="predicted"/>
<sequence length="360" mass="42913">MRDRKFVKLRVDMYEDTKFKIIDRMEERDVIHYIWTRLLALAGKVNLEGKLYMSKNIPYTVETLSIEFNRSTEKIQLALNVFKDLEMVELTESNVYKIRNFAKHQNIKVKEKIENKDNNIEFNDKENLSNQKLENKEYMEEEFNNIATSIDRKDKIEEEKDLENKDLKNQDCIEKKSKKIKEKKIKNSIQNINDNKKNENKENIKKKDLDKQVLKENEKISQVLLNAKSNNPSYQDVDNTFKEESEKKFKSEDKLKKEKKIIEFKNSQSENTILNNIDEQCQNKQLNSNKELEFSEDLLVDNKKKKKTSKKNKKTKNSVKKDIENDNDIFKIDDDDCLGEMCDWEENPKIEGEVVKFFSF</sequence>
<evidence type="ECO:0000256" key="1">
    <source>
        <dbReference type="SAM" id="MobiDB-lite"/>
    </source>
</evidence>
<dbReference type="Pfam" id="PF09681">
    <property type="entry name" value="Phage_rep_org_N"/>
    <property type="match status" value="1"/>
</dbReference>
<name>A0ABS7ALX8_9CLOT</name>